<accession>A0A0N4WDZ7</accession>
<protein>
    <submittedName>
        <fullName evidence="4">Similar to</fullName>
    </submittedName>
</protein>
<gene>
    <name evidence="2" type="ORF">HPLM_LOCUS8828</name>
</gene>
<proteinExistence type="predicted"/>
<dbReference type="EMBL" id="UZAF01016938">
    <property type="protein sequence ID" value="VDO35903.1"/>
    <property type="molecule type" value="Genomic_DNA"/>
</dbReference>
<reference evidence="4" key="1">
    <citation type="submission" date="2017-02" db="UniProtKB">
        <authorList>
            <consortium name="WormBaseParasite"/>
        </authorList>
    </citation>
    <scope>IDENTIFICATION</scope>
</reference>
<dbReference type="AlphaFoldDB" id="A0A0N4WDZ7"/>
<feature type="compositionally biased region" description="Polar residues" evidence="1">
    <location>
        <begin position="394"/>
        <end position="418"/>
    </location>
</feature>
<reference evidence="2 3" key="2">
    <citation type="submission" date="2018-11" db="EMBL/GenBank/DDBJ databases">
        <authorList>
            <consortium name="Pathogen Informatics"/>
        </authorList>
    </citation>
    <scope>NUCLEOTIDE SEQUENCE [LARGE SCALE GENOMIC DNA]</scope>
    <source>
        <strain evidence="2 3">MHpl1</strain>
    </source>
</reference>
<evidence type="ECO:0000256" key="1">
    <source>
        <dbReference type="SAM" id="MobiDB-lite"/>
    </source>
</evidence>
<keyword evidence="3" id="KW-1185">Reference proteome</keyword>
<dbReference type="Proteomes" id="UP000268014">
    <property type="component" value="Unassembled WGS sequence"/>
</dbReference>
<evidence type="ECO:0000313" key="3">
    <source>
        <dbReference type="Proteomes" id="UP000268014"/>
    </source>
</evidence>
<dbReference type="OrthoDB" id="10323420at2759"/>
<dbReference type="WBParaSite" id="HPLM_0000883601-mRNA-1">
    <property type="protein sequence ID" value="HPLM_0000883601-mRNA-1"/>
    <property type="gene ID" value="HPLM_0000883601"/>
</dbReference>
<name>A0A0N4WDZ7_HAEPC</name>
<feature type="compositionally biased region" description="Low complexity" evidence="1">
    <location>
        <begin position="438"/>
        <end position="450"/>
    </location>
</feature>
<organism evidence="4">
    <name type="scientific">Haemonchus placei</name>
    <name type="common">Barber's pole worm</name>
    <dbReference type="NCBI Taxonomy" id="6290"/>
    <lineage>
        <taxon>Eukaryota</taxon>
        <taxon>Metazoa</taxon>
        <taxon>Ecdysozoa</taxon>
        <taxon>Nematoda</taxon>
        <taxon>Chromadorea</taxon>
        <taxon>Rhabditida</taxon>
        <taxon>Rhabditina</taxon>
        <taxon>Rhabditomorpha</taxon>
        <taxon>Strongyloidea</taxon>
        <taxon>Trichostrongylidae</taxon>
        <taxon>Haemonchus</taxon>
    </lineage>
</organism>
<sequence>MSSYAVSKVKTVRTPFVKPKDPMPKATFASTETRDAPTIETSVPSVVDRSQAPVDTSDLRVPTVKQLKDILRSVVLKMRKAHEEYRGEYGDLVLHVTKRSQVESKDIPLKLNRSIGDVCPPPPVTPNSSYFINASSIEELTARQLRVSYEFVARQLSEIPPRILEEFAPECSYDSIVAIVNSHRLISSSLDNAVKFMEECLVTFKGDHWFKGNYVYLAAWRAELFHCLTAITVHREVLQEEIFSHFFDNNVDRDEFCTALELQKVSVDTLLPLLRRTSAICAHLMRLIRWIEFHQQALLEDHRDADPEAVNLMTCYGMGIMSSYEEDSVPEYLEWWRKKYDQEYRSNKRFRRLTVERVEQIIIESVPSQSAEASNVEPGRPQFKSGGFGPKNPEPSSVQRQQQGPTPSSRHSAYQSPAISRPFDGAPFSLSREDGPHGSRSPSRRGGSSSRRGRSSSRRGEEAGKGDE</sequence>
<feature type="compositionally biased region" description="Basic and acidic residues" evidence="1">
    <location>
        <begin position="458"/>
        <end position="468"/>
    </location>
</feature>
<evidence type="ECO:0000313" key="2">
    <source>
        <dbReference type="EMBL" id="VDO35903.1"/>
    </source>
</evidence>
<feature type="region of interest" description="Disordered" evidence="1">
    <location>
        <begin position="367"/>
        <end position="468"/>
    </location>
</feature>
<dbReference type="OMA" id="YEFVARQ"/>
<evidence type="ECO:0000313" key="4">
    <source>
        <dbReference type="WBParaSite" id="HPLM_0000883601-mRNA-1"/>
    </source>
</evidence>